<dbReference type="RefSeq" id="WP_140000387.1">
    <property type="nucleotide sequence ID" value="NZ_VFJE01000053.1"/>
</dbReference>
<proteinExistence type="predicted"/>
<name>A0A501QA28_9FLAO</name>
<evidence type="ECO:0000313" key="2">
    <source>
        <dbReference type="Proteomes" id="UP000319175"/>
    </source>
</evidence>
<organism evidence="1 2">
    <name type="scientific">Flavobacterium microcysteis</name>
    <dbReference type="NCBI Taxonomy" id="2596891"/>
    <lineage>
        <taxon>Bacteria</taxon>
        <taxon>Pseudomonadati</taxon>
        <taxon>Bacteroidota</taxon>
        <taxon>Flavobacteriia</taxon>
        <taxon>Flavobacteriales</taxon>
        <taxon>Flavobacteriaceae</taxon>
        <taxon>Flavobacterium</taxon>
    </lineage>
</organism>
<dbReference type="OrthoDB" id="1438904at2"/>
<gene>
    <name evidence="1" type="ORF">FJA49_07580</name>
</gene>
<comment type="caution">
    <text evidence="1">The sequence shown here is derived from an EMBL/GenBank/DDBJ whole genome shotgun (WGS) entry which is preliminary data.</text>
</comment>
<dbReference type="AlphaFoldDB" id="A0A501QA28"/>
<keyword evidence="2" id="KW-1185">Reference proteome</keyword>
<evidence type="ECO:0000313" key="1">
    <source>
        <dbReference type="EMBL" id="TPD69760.1"/>
    </source>
</evidence>
<sequence length="190" mass="22069">MIPIYEQGHQQGIGHGFKSFLRTFIQICENHLDNGRAKSFAFILYDFHDNQIRDILKSQGGFAKLDRLSGSELSIFYIHSNDKKLIKTFNQIFLGAFEIENTAELPGVIFFKIVDRNVEDLQIVELEQNDKMFAFQELYSTIEDYLKDSRNIPKPKKNKLFNFFGNVKKVAVEELIAWVLNESIKKAQNL</sequence>
<dbReference type="Proteomes" id="UP000319175">
    <property type="component" value="Unassembled WGS sequence"/>
</dbReference>
<protein>
    <submittedName>
        <fullName evidence="1">Uncharacterized protein</fullName>
    </submittedName>
</protein>
<reference evidence="1 2" key="1">
    <citation type="submission" date="2019-06" db="EMBL/GenBank/DDBJ databases">
        <title>Flavobacterium sp. MaA-Y11 from geoumgang.</title>
        <authorList>
            <person name="Jeong S."/>
        </authorList>
    </citation>
    <scope>NUCLEOTIDE SEQUENCE [LARGE SCALE GENOMIC DNA]</scope>
    <source>
        <strain evidence="1 2">MaA-Y11</strain>
    </source>
</reference>
<accession>A0A501QA28</accession>
<dbReference type="EMBL" id="VFJE01000053">
    <property type="protein sequence ID" value="TPD69760.1"/>
    <property type="molecule type" value="Genomic_DNA"/>
</dbReference>